<dbReference type="AlphaFoldDB" id="X0VSB4"/>
<accession>X0VSB4</accession>
<dbReference type="Gene3D" id="3.30.360.10">
    <property type="entry name" value="Dihydrodipicolinate Reductase, domain 2"/>
    <property type="match status" value="1"/>
</dbReference>
<sequence>QSYLTPGVVDVTLSRLRFRGGVTGHIFVSWLHPSKEQRLVVVGTEQMAVFDDTAEKKLLLYPHRVDWASRAPKAVKADAVAVELEKAEPLKEECRHFLDRVADRREPRSSGEEGLRVLKVLGACQQSLEKDDRLQFSTNPATAESAPPCEYFAHESAYVDQPCSIGKGTRIWHFSHIMKGATIGEKCSIGQNVVIGSAAVLGNGVKVQNNISIYDKVTIEDGVFCGPSMVFTNVINPRSEIVRKDEYLPTLIRRGATLGA</sequence>
<proteinExistence type="predicted"/>
<protein>
    <submittedName>
        <fullName evidence="1">Uncharacterized protein</fullName>
    </submittedName>
</protein>
<organism evidence="1">
    <name type="scientific">marine sediment metagenome</name>
    <dbReference type="NCBI Taxonomy" id="412755"/>
    <lineage>
        <taxon>unclassified sequences</taxon>
        <taxon>metagenomes</taxon>
        <taxon>ecological metagenomes</taxon>
    </lineage>
</organism>
<dbReference type="InterPro" id="IPR011004">
    <property type="entry name" value="Trimer_LpxA-like_sf"/>
</dbReference>
<reference evidence="1" key="1">
    <citation type="journal article" date="2014" name="Front. Microbiol.">
        <title>High frequency of phylogenetically diverse reductive dehalogenase-homologous genes in deep subseafloor sedimentary metagenomes.</title>
        <authorList>
            <person name="Kawai M."/>
            <person name="Futagami T."/>
            <person name="Toyoda A."/>
            <person name="Takaki Y."/>
            <person name="Nishi S."/>
            <person name="Hori S."/>
            <person name="Arai W."/>
            <person name="Tsubouchi T."/>
            <person name="Morono Y."/>
            <person name="Uchiyama I."/>
            <person name="Ito T."/>
            <person name="Fujiyama A."/>
            <person name="Inagaki F."/>
            <person name="Takami H."/>
        </authorList>
    </citation>
    <scope>NUCLEOTIDE SEQUENCE</scope>
    <source>
        <strain evidence="1">Expedition CK06-06</strain>
    </source>
</reference>
<name>X0VSB4_9ZZZZ</name>
<dbReference type="Gene3D" id="2.160.10.10">
    <property type="entry name" value="Hexapeptide repeat proteins"/>
    <property type="match status" value="1"/>
</dbReference>
<dbReference type="Pfam" id="PF00132">
    <property type="entry name" value="Hexapep"/>
    <property type="match status" value="1"/>
</dbReference>
<dbReference type="SUPFAM" id="SSF55347">
    <property type="entry name" value="Glyceraldehyde-3-phosphate dehydrogenase-like, C-terminal domain"/>
    <property type="match status" value="1"/>
</dbReference>
<evidence type="ECO:0000313" key="1">
    <source>
        <dbReference type="EMBL" id="GAG21324.1"/>
    </source>
</evidence>
<dbReference type="CDD" id="cd03358">
    <property type="entry name" value="LbH_WxcM_N_like"/>
    <property type="match status" value="1"/>
</dbReference>
<dbReference type="SUPFAM" id="SSF51161">
    <property type="entry name" value="Trimeric LpxA-like enzymes"/>
    <property type="match status" value="1"/>
</dbReference>
<comment type="caution">
    <text evidence="1">The sequence shown here is derived from an EMBL/GenBank/DDBJ whole genome shotgun (WGS) entry which is preliminary data.</text>
</comment>
<gene>
    <name evidence="1" type="ORF">S01H1_51207</name>
</gene>
<dbReference type="PANTHER" id="PTHR43377:SF6">
    <property type="entry name" value="GFO_IDH_MOCA-LIKE OXIDOREDUCTASE N-TERMINAL DOMAIN-CONTAINING PROTEIN"/>
    <property type="match status" value="1"/>
</dbReference>
<dbReference type="EMBL" id="BARS01033036">
    <property type="protein sequence ID" value="GAG21324.1"/>
    <property type="molecule type" value="Genomic_DNA"/>
</dbReference>
<feature type="non-terminal residue" evidence="1">
    <location>
        <position position="1"/>
    </location>
</feature>
<dbReference type="Gene3D" id="3.40.50.720">
    <property type="entry name" value="NAD(P)-binding Rossmann-like Domain"/>
    <property type="match status" value="1"/>
</dbReference>
<feature type="non-terminal residue" evidence="1">
    <location>
        <position position="260"/>
    </location>
</feature>
<dbReference type="PANTHER" id="PTHR43377">
    <property type="entry name" value="BILIVERDIN REDUCTASE A"/>
    <property type="match status" value="1"/>
</dbReference>
<dbReference type="InterPro" id="IPR051450">
    <property type="entry name" value="Gfo/Idh/MocA_Oxidoreductases"/>
</dbReference>
<dbReference type="InterPro" id="IPR001451">
    <property type="entry name" value="Hexapep"/>
</dbReference>